<comment type="caution">
    <text evidence="2">The sequence shown here is derived from an EMBL/GenBank/DDBJ whole genome shotgun (WGS) entry which is preliminary data.</text>
</comment>
<reference evidence="2" key="1">
    <citation type="submission" date="2021-01" db="EMBL/GenBank/DDBJ databases">
        <authorList>
            <consortium name="Genoscope - CEA"/>
            <person name="William W."/>
        </authorList>
    </citation>
    <scope>NUCLEOTIDE SEQUENCE</scope>
</reference>
<evidence type="ECO:0000313" key="3">
    <source>
        <dbReference type="Proteomes" id="UP000689195"/>
    </source>
</evidence>
<proteinExistence type="predicted"/>
<keyword evidence="3" id="KW-1185">Reference proteome</keyword>
<dbReference type="OrthoDB" id="292786at2759"/>
<protein>
    <submittedName>
        <fullName evidence="2">Uncharacterized protein</fullName>
    </submittedName>
</protein>
<dbReference type="EMBL" id="CAJJDO010000115">
    <property type="protein sequence ID" value="CAD8197380.1"/>
    <property type="molecule type" value="Genomic_DNA"/>
</dbReference>
<evidence type="ECO:0000313" key="2">
    <source>
        <dbReference type="EMBL" id="CAD8197380.1"/>
    </source>
</evidence>
<accession>A0A8S1X8R8</accession>
<gene>
    <name evidence="2" type="ORF">PPENT_87.1.T1150077</name>
</gene>
<organism evidence="2 3">
    <name type="scientific">Paramecium pentaurelia</name>
    <dbReference type="NCBI Taxonomy" id="43138"/>
    <lineage>
        <taxon>Eukaryota</taxon>
        <taxon>Sar</taxon>
        <taxon>Alveolata</taxon>
        <taxon>Ciliophora</taxon>
        <taxon>Intramacronucleata</taxon>
        <taxon>Oligohymenophorea</taxon>
        <taxon>Peniculida</taxon>
        <taxon>Parameciidae</taxon>
        <taxon>Paramecium</taxon>
    </lineage>
</organism>
<name>A0A8S1X8R8_9CILI</name>
<evidence type="ECO:0000256" key="1">
    <source>
        <dbReference type="SAM" id="Coils"/>
    </source>
</evidence>
<dbReference type="AlphaFoldDB" id="A0A8S1X8R8"/>
<keyword evidence="1" id="KW-0175">Coiled coil</keyword>
<feature type="coiled-coil region" evidence="1">
    <location>
        <begin position="188"/>
        <end position="282"/>
    </location>
</feature>
<sequence length="631" mass="73290">MNTTTYSNDPKYHYQQSILNPYINQSINKQGIANSQILQGSPVRLPNYSTQGRNHSNSIFSTPSAPKVQLPFIQQSIPQSIIKPIVGSPSPLNQQKFHQTQPIQTRNIQYYESPQVQKAPQVKIVHEIEQVPIIHELHHVNRPINVISMDEIEVPWRSKQILLEKQLIELQLMLKRNPQERTERKQIMVEDEARIRELEQEIAKLRLIVIENEQNIQNYYGQVEQAEQNIENAEEQASEQIEEQNRELAKWKKKFQDLNKKYHDLEEEITMTEAQIESIQKRKMTTQKITSNKITSNSRCQKELLIDHYFILILNYVNNNYFIQITQIQMLHIIVLFNILSFLDAQTCSTTQITCESITDNTLCYETKDSNFNQICEWNTNKCEKAILDNLPCSKYTNEFTCFYRSYGCRWDGTNSTGYDAEAMKNNVNGKCVDQKCQDFTSEHDCSSFGQISCDWQDDSCVQVTKCQDFQTVKGCRNTKFKEKCVPIVNGEVLSLGQKSTTIFDSFECVVQQCKHKSNEYECTFVNGVQCIWGTTGCAVCASFNTYETCVQNKGLCLWNQNQCQNIECQQYKSPNLCKLKTEQCEWNRLKMRCQLNSTQANQHCYSEYLDQQNQGLVIQIILIISFIFIG</sequence>
<dbReference type="Proteomes" id="UP000689195">
    <property type="component" value="Unassembled WGS sequence"/>
</dbReference>